<reference evidence="1 2" key="1">
    <citation type="journal article" date="2013" name="Syst. Appl. Microbiol.">
        <title>Phylogenetic position and virulence apparatus of the pear flower necrosis pathogen Erwinia piriflorinigrans CFBP 5888T as assessed by comparative genomics.</title>
        <authorList>
            <person name="Smits T.H."/>
            <person name="Rezzonico F."/>
            <person name="Lopez M.M."/>
            <person name="Blom J."/>
            <person name="Goesmann A."/>
            <person name="Frey J.E."/>
            <person name="Duffy B."/>
        </authorList>
    </citation>
    <scope>NUCLEOTIDE SEQUENCE [LARGE SCALE GENOMIC DNA]</scope>
    <source>
        <strain evidence="2">CFBP5888</strain>
    </source>
</reference>
<sequence>MIDSQCRIYRAQLARQNDEWRQQALRRGEAF</sequence>
<comment type="caution">
    <text evidence="1">The sequence shown here is derived from an EMBL/GenBank/DDBJ whole genome shotgun (WGS) entry which is preliminary data.</text>
</comment>
<dbReference type="EMBL" id="CAHS01000015">
    <property type="protein sequence ID" value="CCG87099.1"/>
    <property type="molecule type" value="Genomic_DNA"/>
</dbReference>
<proteinExistence type="predicted"/>
<dbReference type="AlphaFoldDB" id="V5Z777"/>
<evidence type="ECO:0000313" key="2">
    <source>
        <dbReference type="Proteomes" id="UP000018217"/>
    </source>
</evidence>
<keyword evidence="2" id="KW-1185">Reference proteome</keyword>
<accession>V5Z777</accession>
<gene>
    <name evidence="1" type="ORF">EPIR_1734</name>
</gene>
<evidence type="ECO:0000313" key="1">
    <source>
        <dbReference type="EMBL" id="CCG87099.1"/>
    </source>
</evidence>
<protein>
    <submittedName>
        <fullName evidence="1">Uncharacterized protein</fullName>
    </submittedName>
</protein>
<name>V5Z777_9GAMM</name>
<dbReference type="Proteomes" id="UP000018217">
    <property type="component" value="Unassembled WGS sequence"/>
</dbReference>
<dbReference type="STRING" id="1161919.EPIR_1734"/>
<organism evidence="1 2">
    <name type="scientific">Erwinia piriflorinigrans CFBP 5888</name>
    <dbReference type="NCBI Taxonomy" id="1161919"/>
    <lineage>
        <taxon>Bacteria</taxon>
        <taxon>Pseudomonadati</taxon>
        <taxon>Pseudomonadota</taxon>
        <taxon>Gammaproteobacteria</taxon>
        <taxon>Enterobacterales</taxon>
        <taxon>Erwiniaceae</taxon>
        <taxon>Erwinia</taxon>
    </lineage>
</organism>